<dbReference type="GO" id="GO:0003723">
    <property type="term" value="F:RNA binding"/>
    <property type="evidence" value="ECO:0007669"/>
    <property type="project" value="InterPro"/>
</dbReference>
<proteinExistence type="predicted"/>
<protein>
    <submittedName>
        <fullName evidence="3">SsrA-binding protein</fullName>
    </submittedName>
</protein>
<evidence type="ECO:0000256" key="2">
    <source>
        <dbReference type="ARBA" id="ARBA00022801"/>
    </source>
</evidence>
<keyword evidence="1" id="KW-0732">Signal</keyword>
<organism evidence="3">
    <name type="scientific">termite gut metagenome</name>
    <dbReference type="NCBI Taxonomy" id="433724"/>
    <lineage>
        <taxon>unclassified sequences</taxon>
        <taxon>metagenomes</taxon>
        <taxon>organismal metagenomes</taxon>
    </lineage>
</organism>
<accession>A0A5J4Q0Z9</accession>
<dbReference type="AlphaFoldDB" id="A0A5J4Q0Z9"/>
<evidence type="ECO:0000313" key="3">
    <source>
        <dbReference type="EMBL" id="KAA6314720.1"/>
    </source>
</evidence>
<sequence length="302" mass="35750">MREFKYLDHLRTDVFDNYYKRYFGNLLDSLTPEERSAVKIIESDSWEAGICQWSQRFAEDFQKLRGYNPVPYLPVLAGKIVESKDVSARFRDDYNHTISDLIVEHYRYQQEVAHKDKMLSMYEASGPHQHYADALLCQKYSDLPMGEFWVRANTHRITLENRFMSKEAVSAAHIYGKKIIPAESFTLVGPLWKEDPWYLKPTADRAFCEGINQIYMHTYSHSPSLTAKPGYVYSPGTHFDRNITWWDYSLDWTTFLIRCQYMLQKGLPQVVIALAKGQKLYDKRQSLKEKDDRREMDRMFKR</sequence>
<evidence type="ECO:0000256" key="1">
    <source>
        <dbReference type="ARBA" id="ARBA00022729"/>
    </source>
</evidence>
<dbReference type="PANTHER" id="PTHR43817:SF1">
    <property type="entry name" value="HYDROLASE, FAMILY 43, PUTATIVE (AFU_ORTHOLOGUE AFUA_3G01660)-RELATED"/>
    <property type="match status" value="1"/>
</dbReference>
<dbReference type="PANTHER" id="PTHR43817">
    <property type="entry name" value="GLYCOSYL HYDROLASE"/>
    <property type="match status" value="1"/>
</dbReference>
<dbReference type="EMBL" id="SNRY01005531">
    <property type="protein sequence ID" value="KAA6314720.1"/>
    <property type="molecule type" value="Genomic_DNA"/>
</dbReference>
<gene>
    <name evidence="3" type="ORF">EZS27_034708</name>
</gene>
<comment type="caution">
    <text evidence="3">The sequence shown here is derived from an EMBL/GenBank/DDBJ whole genome shotgun (WGS) entry which is preliminary data.</text>
</comment>
<dbReference type="Pfam" id="PF17132">
    <property type="entry name" value="Glyco_hydro_106"/>
    <property type="match status" value="1"/>
</dbReference>
<reference evidence="3" key="1">
    <citation type="submission" date="2019-03" db="EMBL/GenBank/DDBJ databases">
        <title>Single cell metagenomics reveals metabolic interactions within the superorganism composed of flagellate Streblomastix strix and complex community of Bacteroidetes bacteria on its surface.</title>
        <authorList>
            <person name="Treitli S.C."/>
            <person name="Kolisko M."/>
            <person name="Husnik F."/>
            <person name="Keeling P."/>
            <person name="Hampl V."/>
        </authorList>
    </citation>
    <scope>NUCLEOTIDE SEQUENCE</scope>
    <source>
        <strain evidence="3">STM</strain>
    </source>
</reference>
<keyword evidence="2" id="KW-0378">Hydrolase</keyword>
<name>A0A5J4Q0Z9_9ZZZZ</name>
<dbReference type="GO" id="GO:0016787">
    <property type="term" value="F:hydrolase activity"/>
    <property type="evidence" value="ECO:0007669"/>
    <property type="project" value="UniProtKB-KW"/>
</dbReference>